<dbReference type="EMBL" id="JAUEDM010000001">
    <property type="protein sequence ID" value="KAK3330748.1"/>
    <property type="molecule type" value="Genomic_DNA"/>
</dbReference>
<dbReference type="SUPFAM" id="SSF51735">
    <property type="entry name" value="NAD(P)-binding Rossmann-fold domains"/>
    <property type="match status" value="1"/>
</dbReference>
<keyword evidence="3" id="KW-0812">Transmembrane</keyword>
<accession>A0AAE0IT32</accession>
<evidence type="ECO:0000256" key="3">
    <source>
        <dbReference type="SAM" id="Phobius"/>
    </source>
</evidence>
<keyword evidence="3" id="KW-1133">Transmembrane helix</keyword>
<sequence length="506" mass="55174">MDPLLSAGVAAATIVLLFAYLFRLNNIISQTPDEIAKLSPTRWTSAQLRETYRKLESNPMTTKSYAHRIPPKLERRYIVTGGSGLVGGYIVLQLLERGQPPESIRIVDFRPLNRRDMIGSPAATVDFVQTDISSEVSTERAFSKSWHPSVAHLPLTVFHTAAVIVPSERSKLVYGFCESVNVSGTQHVVEAAQRAGADVFISTTSGSISIRRIEFWPAPWRLLAKSGWRPKNFSQVLDEADFFKPIRAHDDFYANYPASKASAERIVCAANADGFRTGCIRPANGVYGNPTDNTVGGPLNRGDLPTWVSHVIQSFVHGINAAIAHLHFEAVLARPGCSASAPQAGRPFVVTDPNPPITYGDLYYAIKTLAVTHFRTITIPPVIILLVCHVIEWYTLLRVKYPVFCTMLPPITGDAKFLEPGLMDICTHLVASNAAVGRTVEAGGLAYTGVVTTLEGMVQEVMEWNHEHEEADAKGTKVAYHVSISLPEQLQKAGAGMASLRAAGSS</sequence>
<dbReference type="Pfam" id="PF01073">
    <property type="entry name" value="3Beta_HSD"/>
    <property type="match status" value="2"/>
</dbReference>
<feature type="domain" description="3-beta hydroxysteroid dehydrogenase/isomerase" evidence="4">
    <location>
        <begin position="78"/>
        <end position="206"/>
    </location>
</feature>
<gene>
    <name evidence="5" type="ORF">B0H66DRAFT_73640</name>
</gene>
<evidence type="ECO:0000313" key="5">
    <source>
        <dbReference type="EMBL" id="KAK3330748.1"/>
    </source>
</evidence>
<comment type="caution">
    <text evidence="5">The sequence shown here is derived from an EMBL/GenBank/DDBJ whole genome shotgun (WGS) entry which is preliminary data.</text>
</comment>
<evidence type="ECO:0000256" key="1">
    <source>
        <dbReference type="ARBA" id="ARBA00009219"/>
    </source>
</evidence>
<reference evidence="5" key="1">
    <citation type="journal article" date="2023" name="Mol. Phylogenet. Evol.">
        <title>Genome-scale phylogeny and comparative genomics of the fungal order Sordariales.</title>
        <authorList>
            <person name="Hensen N."/>
            <person name="Bonometti L."/>
            <person name="Westerberg I."/>
            <person name="Brannstrom I.O."/>
            <person name="Guillou S."/>
            <person name="Cros-Aarteil S."/>
            <person name="Calhoun S."/>
            <person name="Haridas S."/>
            <person name="Kuo A."/>
            <person name="Mondo S."/>
            <person name="Pangilinan J."/>
            <person name="Riley R."/>
            <person name="LaButti K."/>
            <person name="Andreopoulos B."/>
            <person name="Lipzen A."/>
            <person name="Chen C."/>
            <person name="Yan M."/>
            <person name="Daum C."/>
            <person name="Ng V."/>
            <person name="Clum A."/>
            <person name="Steindorff A."/>
            <person name="Ohm R.A."/>
            <person name="Martin F."/>
            <person name="Silar P."/>
            <person name="Natvig D.O."/>
            <person name="Lalanne C."/>
            <person name="Gautier V."/>
            <person name="Ament-Velasquez S.L."/>
            <person name="Kruys A."/>
            <person name="Hutchinson M.I."/>
            <person name="Powell A.J."/>
            <person name="Barry K."/>
            <person name="Miller A.N."/>
            <person name="Grigoriev I.V."/>
            <person name="Debuchy R."/>
            <person name="Gladieux P."/>
            <person name="Hiltunen Thoren M."/>
            <person name="Johannesson H."/>
        </authorList>
    </citation>
    <scope>NUCLEOTIDE SEQUENCE</scope>
    <source>
        <strain evidence="5">CBS 118394</strain>
    </source>
</reference>
<comment type="similarity">
    <text evidence="1">Belongs to the 3-beta-HSD family.</text>
</comment>
<dbReference type="AlphaFoldDB" id="A0AAE0IT32"/>
<evidence type="ECO:0000313" key="6">
    <source>
        <dbReference type="Proteomes" id="UP001283341"/>
    </source>
</evidence>
<keyword evidence="6" id="KW-1185">Reference proteome</keyword>
<feature type="domain" description="3-beta hydroxysteroid dehydrogenase/isomerase" evidence="4">
    <location>
        <begin position="251"/>
        <end position="366"/>
    </location>
</feature>
<dbReference type="InterPro" id="IPR002225">
    <property type="entry name" value="3Beta_OHSteriod_DH/Estase"/>
</dbReference>
<dbReference type="PANTHER" id="PTHR43245:SF51">
    <property type="entry name" value="SHORT CHAIN DEHYDROGENASE_REDUCTASE FAMILY 42E, MEMBER 2"/>
    <property type="match status" value="1"/>
</dbReference>
<dbReference type="InterPro" id="IPR050177">
    <property type="entry name" value="Lipid_A_modif_metabolic_enz"/>
</dbReference>
<reference evidence="5" key="2">
    <citation type="submission" date="2023-06" db="EMBL/GenBank/DDBJ databases">
        <authorList>
            <consortium name="Lawrence Berkeley National Laboratory"/>
            <person name="Haridas S."/>
            <person name="Hensen N."/>
            <person name="Bonometti L."/>
            <person name="Westerberg I."/>
            <person name="Brannstrom I.O."/>
            <person name="Guillou S."/>
            <person name="Cros-Aarteil S."/>
            <person name="Calhoun S."/>
            <person name="Kuo A."/>
            <person name="Mondo S."/>
            <person name="Pangilinan J."/>
            <person name="Riley R."/>
            <person name="Labutti K."/>
            <person name="Andreopoulos B."/>
            <person name="Lipzen A."/>
            <person name="Chen C."/>
            <person name="Yanf M."/>
            <person name="Daum C."/>
            <person name="Ng V."/>
            <person name="Clum A."/>
            <person name="Steindorff A."/>
            <person name="Ohm R."/>
            <person name="Martin F."/>
            <person name="Silar P."/>
            <person name="Natvig D."/>
            <person name="Lalanne C."/>
            <person name="Gautier V."/>
            <person name="Ament-Velasquez S.L."/>
            <person name="Kruys A."/>
            <person name="Hutchinson M.I."/>
            <person name="Powell A.J."/>
            <person name="Barry K."/>
            <person name="Miller A.N."/>
            <person name="Grigoriev I.V."/>
            <person name="Debuchy R."/>
            <person name="Gladieux P."/>
            <person name="Thoren M.H."/>
            <person name="Johannesson H."/>
        </authorList>
    </citation>
    <scope>NUCLEOTIDE SEQUENCE</scope>
    <source>
        <strain evidence="5">CBS 118394</strain>
    </source>
</reference>
<keyword evidence="3" id="KW-0472">Membrane</keyword>
<dbReference type="GO" id="GO:0006694">
    <property type="term" value="P:steroid biosynthetic process"/>
    <property type="evidence" value="ECO:0007669"/>
    <property type="project" value="InterPro"/>
</dbReference>
<dbReference type="InterPro" id="IPR036291">
    <property type="entry name" value="NAD(P)-bd_dom_sf"/>
</dbReference>
<evidence type="ECO:0000256" key="2">
    <source>
        <dbReference type="ARBA" id="ARBA00023002"/>
    </source>
</evidence>
<protein>
    <recommendedName>
        <fullName evidence="4">3-beta hydroxysteroid dehydrogenase/isomerase domain-containing protein</fullName>
    </recommendedName>
</protein>
<keyword evidence="2" id="KW-0560">Oxidoreductase</keyword>
<dbReference type="Proteomes" id="UP001283341">
    <property type="component" value="Unassembled WGS sequence"/>
</dbReference>
<name>A0AAE0IT32_9PEZI</name>
<dbReference type="Gene3D" id="3.40.50.720">
    <property type="entry name" value="NAD(P)-binding Rossmann-like Domain"/>
    <property type="match status" value="1"/>
</dbReference>
<proteinExistence type="inferred from homology"/>
<feature type="transmembrane region" description="Helical" evidence="3">
    <location>
        <begin position="6"/>
        <end position="22"/>
    </location>
</feature>
<dbReference type="PANTHER" id="PTHR43245">
    <property type="entry name" value="BIFUNCTIONAL POLYMYXIN RESISTANCE PROTEIN ARNA"/>
    <property type="match status" value="1"/>
</dbReference>
<evidence type="ECO:0000259" key="4">
    <source>
        <dbReference type="Pfam" id="PF01073"/>
    </source>
</evidence>
<dbReference type="GO" id="GO:0016616">
    <property type="term" value="F:oxidoreductase activity, acting on the CH-OH group of donors, NAD or NADP as acceptor"/>
    <property type="evidence" value="ECO:0007669"/>
    <property type="project" value="InterPro"/>
</dbReference>
<organism evidence="5 6">
    <name type="scientific">Apodospora peruviana</name>
    <dbReference type="NCBI Taxonomy" id="516989"/>
    <lineage>
        <taxon>Eukaryota</taxon>
        <taxon>Fungi</taxon>
        <taxon>Dikarya</taxon>
        <taxon>Ascomycota</taxon>
        <taxon>Pezizomycotina</taxon>
        <taxon>Sordariomycetes</taxon>
        <taxon>Sordariomycetidae</taxon>
        <taxon>Sordariales</taxon>
        <taxon>Lasiosphaeriaceae</taxon>
        <taxon>Apodospora</taxon>
    </lineage>
</organism>